<evidence type="ECO:0000256" key="2">
    <source>
        <dbReference type="ARBA" id="ARBA00012438"/>
    </source>
</evidence>
<dbReference type="Pfam" id="PF08448">
    <property type="entry name" value="PAS_4"/>
    <property type="match status" value="1"/>
</dbReference>
<dbReference type="InterPro" id="IPR036890">
    <property type="entry name" value="HATPase_C_sf"/>
</dbReference>
<dbReference type="InterPro" id="IPR005467">
    <property type="entry name" value="His_kinase_dom"/>
</dbReference>
<dbReference type="CDD" id="cd00075">
    <property type="entry name" value="HATPase"/>
    <property type="match status" value="1"/>
</dbReference>
<evidence type="ECO:0000256" key="3">
    <source>
        <dbReference type="ARBA" id="ARBA00022553"/>
    </source>
</evidence>
<dbReference type="InterPro" id="IPR003594">
    <property type="entry name" value="HATPase_dom"/>
</dbReference>
<dbReference type="InterPro" id="IPR000014">
    <property type="entry name" value="PAS"/>
</dbReference>
<evidence type="ECO:0000313" key="9">
    <source>
        <dbReference type="Proteomes" id="UP000766550"/>
    </source>
</evidence>
<sequence length="348" mass="37729">MTEEEVAERVRIATRVFDEFPHQVAILDGEGVIRATNRAWETFGIENDVGVEADMVGENYLAVCRAGEDEDSATAAEGITAVIDGRSEEFSFEYPCHGPDRKRWFTMRATPFEFEGEELVLIVHTDITDRHRAEADVAERNETLELVAGILSHDLRNPLSVATARTELLREVSDGGGNDHLEAIERSLERMRDIVDDALLIARQTEPETLEALDFGACAERAWEQVTTGDATLAVKADATIEADETLLAQLLENLFRNAVEHGGDDVTVTVSPREDGFVVADDGPGIPESERDAVFESGYTTNQDGGGTGMGLAIVSRIADLHDWSVRATNGPDGGAAFVVSGVAVGQ</sequence>
<gene>
    <name evidence="8" type="ORF">KTS45_08545</name>
</gene>
<keyword evidence="4" id="KW-0808">Transferase</keyword>
<dbReference type="SUPFAM" id="SSF47384">
    <property type="entry name" value="Homodimeric domain of signal transducing histidine kinase"/>
    <property type="match status" value="1"/>
</dbReference>
<dbReference type="Proteomes" id="UP000766550">
    <property type="component" value="Unassembled WGS sequence"/>
</dbReference>
<dbReference type="InterPro" id="IPR013656">
    <property type="entry name" value="PAS_4"/>
</dbReference>
<evidence type="ECO:0000256" key="5">
    <source>
        <dbReference type="ARBA" id="ARBA00022777"/>
    </source>
</evidence>
<evidence type="ECO:0000256" key="4">
    <source>
        <dbReference type="ARBA" id="ARBA00022679"/>
    </source>
</evidence>
<keyword evidence="9" id="KW-1185">Reference proteome</keyword>
<dbReference type="Pfam" id="PF00512">
    <property type="entry name" value="HisKA"/>
    <property type="match status" value="1"/>
</dbReference>
<protein>
    <recommendedName>
        <fullName evidence="2">histidine kinase</fullName>
        <ecNumber evidence="2">2.7.13.3</ecNumber>
    </recommendedName>
</protein>
<dbReference type="InterPro" id="IPR003661">
    <property type="entry name" value="HisK_dim/P_dom"/>
</dbReference>
<dbReference type="NCBIfam" id="TIGR00229">
    <property type="entry name" value="sensory_box"/>
    <property type="match status" value="1"/>
</dbReference>
<dbReference type="EC" id="2.7.13.3" evidence="2"/>
<evidence type="ECO:0000256" key="6">
    <source>
        <dbReference type="ARBA" id="ARBA00023012"/>
    </source>
</evidence>
<evidence type="ECO:0000259" key="7">
    <source>
        <dbReference type="PROSITE" id="PS50109"/>
    </source>
</evidence>
<proteinExistence type="predicted"/>
<evidence type="ECO:0000313" key="8">
    <source>
        <dbReference type="EMBL" id="MBV0924248.1"/>
    </source>
</evidence>
<dbReference type="InterPro" id="IPR004358">
    <property type="entry name" value="Sig_transdc_His_kin-like_C"/>
</dbReference>
<evidence type="ECO:0000256" key="1">
    <source>
        <dbReference type="ARBA" id="ARBA00000085"/>
    </source>
</evidence>
<reference evidence="8 9" key="1">
    <citation type="submission" date="2021-06" db="EMBL/GenBank/DDBJ databases">
        <title>New haloarchaea isolates fom saline soil.</title>
        <authorList>
            <person name="Duran-Viseras A."/>
            <person name="Sanchez-Porro C.S."/>
            <person name="Ventosa A."/>
        </authorList>
    </citation>
    <scope>NUCLEOTIDE SEQUENCE [LARGE SCALE GENOMIC DNA]</scope>
    <source>
        <strain evidence="8 9">JCM 183640</strain>
    </source>
</reference>
<dbReference type="OrthoDB" id="8127at2157"/>
<dbReference type="InterPro" id="IPR035965">
    <property type="entry name" value="PAS-like_dom_sf"/>
</dbReference>
<dbReference type="PRINTS" id="PR00344">
    <property type="entry name" value="BCTRLSENSOR"/>
</dbReference>
<dbReference type="SMART" id="SM00388">
    <property type="entry name" value="HisKA"/>
    <property type="match status" value="1"/>
</dbReference>
<organism evidence="8 9">
    <name type="scientific">Haloarcula limicola</name>
    <dbReference type="NCBI Taxonomy" id="1429915"/>
    <lineage>
        <taxon>Archaea</taxon>
        <taxon>Methanobacteriati</taxon>
        <taxon>Methanobacteriota</taxon>
        <taxon>Stenosarchaea group</taxon>
        <taxon>Halobacteria</taxon>
        <taxon>Halobacteriales</taxon>
        <taxon>Haloarculaceae</taxon>
        <taxon>Haloarcula</taxon>
    </lineage>
</organism>
<dbReference type="GO" id="GO:0000155">
    <property type="term" value="F:phosphorelay sensor kinase activity"/>
    <property type="evidence" value="ECO:0007669"/>
    <property type="project" value="InterPro"/>
</dbReference>
<dbReference type="InterPro" id="IPR050736">
    <property type="entry name" value="Sensor_HK_Regulatory"/>
</dbReference>
<dbReference type="PANTHER" id="PTHR43711:SF1">
    <property type="entry name" value="HISTIDINE KINASE 1"/>
    <property type="match status" value="1"/>
</dbReference>
<dbReference type="EMBL" id="JAHQXF010000001">
    <property type="protein sequence ID" value="MBV0924248.1"/>
    <property type="molecule type" value="Genomic_DNA"/>
</dbReference>
<dbReference type="SUPFAM" id="SSF55874">
    <property type="entry name" value="ATPase domain of HSP90 chaperone/DNA topoisomerase II/histidine kinase"/>
    <property type="match status" value="1"/>
</dbReference>
<dbReference type="CDD" id="cd00082">
    <property type="entry name" value="HisKA"/>
    <property type="match status" value="1"/>
</dbReference>
<dbReference type="RefSeq" id="WP_206674389.1">
    <property type="nucleotide sequence ID" value="NZ_JAHQXF010000001.1"/>
</dbReference>
<keyword evidence="5 8" id="KW-0418">Kinase</keyword>
<accession>A0A8J7YD14</accession>
<dbReference type="PROSITE" id="PS50109">
    <property type="entry name" value="HIS_KIN"/>
    <property type="match status" value="1"/>
</dbReference>
<dbReference type="PANTHER" id="PTHR43711">
    <property type="entry name" value="TWO-COMPONENT HISTIDINE KINASE"/>
    <property type="match status" value="1"/>
</dbReference>
<dbReference type="InterPro" id="IPR036097">
    <property type="entry name" value="HisK_dim/P_sf"/>
</dbReference>
<dbReference type="Gene3D" id="1.10.287.130">
    <property type="match status" value="1"/>
</dbReference>
<name>A0A8J7YD14_9EURY</name>
<dbReference type="Gene3D" id="3.30.450.20">
    <property type="entry name" value="PAS domain"/>
    <property type="match status" value="1"/>
</dbReference>
<dbReference type="AlphaFoldDB" id="A0A8J7YD14"/>
<comment type="caution">
    <text evidence="8">The sequence shown here is derived from an EMBL/GenBank/DDBJ whole genome shotgun (WGS) entry which is preliminary data.</text>
</comment>
<dbReference type="Pfam" id="PF02518">
    <property type="entry name" value="HATPase_c"/>
    <property type="match status" value="1"/>
</dbReference>
<dbReference type="Gene3D" id="3.30.565.10">
    <property type="entry name" value="Histidine kinase-like ATPase, C-terminal domain"/>
    <property type="match status" value="1"/>
</dbReference>
<keyword evidence="6" id="KW-0902">Two-component regulatory system</keyword>
<dbReference type="SMART" id="SM00387">
    <property type="entry name" value="HATPase_c"/>
    <property type="match status" value="1"/>
</dbReference>
<feature type="domain" description="Histidine kinase" evidence="7">
    <location>
        <begin position="150"/>
        <end position="342"/>
    </location>
</feature>
<keyword evidence="3" id="KW-0597">Phosphoprotein</keyword>
<comment type="catalytic activity">
    <reaction evidence="1">
        <text>ATP + protein L-histidine = ADP + protein N-phospho-L-histidine.</text>
        <dbReference type="EC" id="2.7.13.3"/>
    </reaction>
</comment>
<dbReference type="SUPFAM" id="SSF55785">
    <property type="entry name" value="PYP-like sensor domain (PAS domain)"/>
    <property type="match status" value="1"/>
</dbReference>